<keyword evidence="4 5" id="KW-0720">Serine protease</keyword>
<keyword evidence="2 5" id="KW-0645">Protease</keyword>
<feature type="chain" id="PRO_5020717611" evidence="7">
    <location>
        <begin position="24"/>
        <end position="692"/>
    </location>
</feature>
<name>A0A4R2LD52_9GAMM</name>
<keyword evidence="7" id="KW-0732">Signal</keyword>
<dbReference type="Gene3D" id="3.90.226.10">
    <property type="entry name" value="2-enoyl-CoA Hydratase, Chain A, domain 1"/>
    <property type="match status" value="1"/>
</dbReference>
<dbReference type="NCBIfam" id="TIGR00225">
    <property type="entry name" value="prc"/>
    <property type="match status" value="1"/>
</dbReference>
<feature type="signal peptide" evidence="7">
    <location>
        <begin position="1"/>
        <end position="23"/>
    </location>
</feature>
<dbReference type="InterPro" id="IPR004447">
    <property type="entry name" value="Peptidase_S41A"/>
</dbReference>
<dbReference type="CDD" id="cd07560">
    <property type="entry name" value="Peptidase_S41_CPP"/>
    <property type="match status" value="1"/>
</dbReference>
<sequence>MLLRRLLLPLALAFGLVGTSACAATAPDALPLPTELAPLAPATVQSRVDQTVASLLSQYHYRKLKIDDALSVKVFDAYLEALDFSRSFFLAGDIDEFERYRTVLDDELRNGRLSAAFDIFNRYQQRLLERTTRIREQLARPFNFKVDESIELDRKKAPWAGDVAELDEIWRKRLKHEALTLMLAGKDEAAARDTLRRRYEGRLRRAAQTSPEDVFQVYMNAVTGVFDPHTGYLSPRSSENFNIQMRLSLEGIGAVLRLEDEETVVVELVPGGPADLSKAIKPKDRIVGVAQGDDGPMVDVVGWRLDDVVDLIRGQRGSVVRLQVVPAQAPAGSGGSAVRLVRNKIQLEEQAAKSQIRTFQRDGSERRVGVITIPTFYIDFAAAQRGDPDYRSTTRDVRRLLAELDRQKVDGVVIDLRQNGGGSLQEAVELTGLFITEGPVVQVRDAKGKVSIESDPDPTVAYNGALAVLVDRFSASASEIFAGAMQDYGRAVVVGEQTYGKGTVQTLIELGRFLPQVKEKLGQLKLTIAKFYRINGSSTQHRGVIPDLQLPAAFAADEVGESSQPHALPWDEIAPTRYRVAGKVAEYVPDMARMHEARVRQDAAYQELKADLDYSRQLRKQTTVSLLESKRRAEYEANKNRIRGRDGRARLDPDSEDDGSERKDGPDPFLDETAQVLLDYIQLRGMPRVAVR</sequence>
<dbReference type="AlphaFoldDB" id="A0A4R2LD52"/>
<dbReference type="PROSITE" id="PS50106">
    <property type="entry name" value="PDZ"/>
    <property type="match status" value="1"/>
</dbReference>
<dbReference type="SUPFAM" id="SSF50156">
    <property type="entry name" value="PDZ domain-like"/>
    <property type="match status" value="1"/>
</dbReference>
<dbReference type="InterPro" id="IPR040573">
    <property type="entry name" value="TSP_N"/>
</dbReference>
<evidence type="ECO:0000256" key="3">
    <source>
        <dbReference type="ARBA" id="ARBA00022801"/>
    </source>
</evidence>
<dbReference type="Pfam" id="PF00595">
    <property type="entry name" value="PDZ"/>
    <property type="match status" value="1"/>
</dbReference>
<dbReference type="GO" id="GO:0008236">
    <property type="term" value="F:serine-type peptidase activity"/>
    <property type="evidence" value="ECO:0007669"/>
    <property type="project" value="UniProtKB-KW"/>
</dbReference>
<keyword evidence="10" id="KW-1185">Reference proteome</keyword>
<evidence type="ECO:0000256" key="1">
    <source>
        <dbReference type="ARBA" id="ARBA00009179"/>
    </source>
</evidence>
<dbReference type="Proteomes" id="UP000295765">
    <property type="component" value="Unassembled WGS sequence"/>
</dbReference>
<reference evidence="9 10" key="1">
    <citation type="submission" date="2019-03" db="EMBL/GenBank/DDBJ databases">
        <title>Genomic Encyclopedia of Type Strains, Phase IV (KMG-IV): sequencing the most valuable type-strain genomes for metagenomic binning, comparative biology and taxonomic classification.</title>
        <authorList>
            <person name="Goeker M."/>
        </authorList>
    </citation>
    <scope>NUCLEOTIDE SEQUENCE [LARGE SCALE GENOMIC DNA]</scope>
    <source>
        <strain evidence="9 10">DSM 25287</strain>
    </source>
</reference>
<dbReference type="InterPro" id="IPR020992">
    <property type="entry name" value="Tail_Prtase_C"/>
</dbReference>
<organism evidence="9 10">
    <name type="scientific">Plasticicumulans lactativorans</name>
    <dbReference type="NCBI Taxonomy" id="1133106"/>
    <lineage>
        <taxon>Bacteria</taxon>
        <taxon>Pseudomonadati</taxon>
        <taxon>Pseudomonadota</taxon>
        <taxon>Gammaproteobacteria</taxon>
        <taxon>Candidatus Competibacteraceae</taxon>
        <taxon>Plasticicumulans</taxon>
    </lineage>
</organism>
<accession>A0A4R2LD52</accession>
<dbReference type="GO" id="GO:0006508">
    <property type="term" value="P:proteolysis"/>
    <property type="evidence" value="ECO:0007669"/>
    <property type="project" value="UniProtKB-KW"/>
</dbReference>
<dbReference type="InterPro" id="IPR005151">
    <property type="entry name" value="Tail-specific_protease"/>
</dbReference>
<dbReference type="RefSeq" id="WP_132543043.1">
    <property type="nucleotide sequence ID" value="NZ_SLWY01000012.1"/>
</dbReference>
<dbReference type="GO" id="GO:0030288">
    <property type="term" value="C:outer membrane-bounded periplasmic space"/>
    <property type="evidence" value="ECO:0007669"/>
    <property type="project" value="TreeGrafter"/>
</dbReference>
<proteinExistence type="inferred from homology"/>
<comment type="similarity">
    <text evidence="1 5">Belongs to the peptidase S41A family.</text>
</comment>
<dbReference type="OrthoDB" id="9812068at2"/>
<evidence type="ECO:0000313" key="9">
    <source>
        <dbReference type="EMBL" id="TCO80778.1"/>
    </source>
</evidence>
<dbReference type="SUPFAM" id="SSF52096">
    <property type="entry name" value="ClpP/crotonase"/>
    <property type="match status" value="1"/>
</dbReference>
<feature type="region of interest" description="Disordered" evidence="6">
    <location>
        <begin position="637"/>
        <end position="671"/>
    </location>
</feature>
<protein>
    <submittedName>
        <fullName evidence="9">Carboxyl-terminal processing protease</fullName>
    </submittedName>
</protein>
<dbReference type="InterPro" id="IPR036034">
    <property type="entry name" value="PDZ_sf"/>
</dbReference>
<dbReference type="FunFam" id="3.90.226.10:FF:000090">
    <property type="entry name" value="Tail-specific protease"/>
    <property type="match status" value="1"/>
</dbReference>
<evidence type="ECO:0000256" key="4">
    <source>
        <dbReference type="ARBA" id="ARBA00022825"/>
    </source>
</evidence>
<feature type="domain" description="PDZ" evidence="8">
    <location>
        <begin position="242"/>
        <end position="319"/>
    </location>
</feature>
<dbReference type="CDD" id="cd06782">
    <property type="entry name" value="cpPDZ_CPP-like"/>
    <property type="match status" value="1"/>
</dbReference>
<evidence type="ECO:0000256" key="7">
    <source>
        <dbReference type="SAM" id="SignalP"/>
    </source>
</evidence>
<dbReference type="Pfam" id="PF11818">
    <property type="entry name" value="DUF3340"/>
    <property type="match status" value="1"/>
</dbReference>
<dbReference type="PANTHER" id="PTHR32060">
    <property type="entry name" value="TAIL-SPECIFIC PROTEASE"/>
    <property type="match status" value="1"/>
</dbReference>
<gene>
    <name evidence="9" type="ORF">EV699_112118</name>
</gene>
<dbReference type="SMART" id="SM00228">
    <property type="entry name" value="PDZ"/>
    <property type="match status" value="1"/>
</dbReference>
<evidence type="ECO:0000256" key="2">
    <source>
        <dbReference type="ARBA" id="ARBA00022670"/>
    </source>
</evidence>
<evidence type="ECO:0000259" key="8">
    <source>
        <dbReference type="PROSITE" id="PS50106"/>
    </source>
</evidence>
<dbReference type="PROSITE" id="PS51257">
    <property type="entry name" value="PROKAR_LIPOPROTEIN"/>
    <property type="match status" value="1"/>
</dbReference>
<dbReference type="GO" id="GO:0004175">
    <property type="term" value="F:endopeptidase activity"/>
    <property type="evidence" value="ECO:0007669"/>
    <property type="project" value="TreeGrafter"/>
</dbReference>
<evidence type="ECO:0000313" key="10">
    <source>
        <dbReference type="Proteomes" id="UP000295765"/>
    </source>
</evidence>
<dbReference type="Gene3D" id="2.30.42.10">
    <property type="match status" value="1"/>
</dbReference>
<keyword evidence="3 5" id="KW-0378">Hydrolase</keyword>
<dbReference type="Pfam" id="PF17804">
    <property type="entry name" value="TSP_NTD"/>
    <property type="match status" value="1"/>
</dbReference>
<dbReference type="InterPro" id="IPR001478">
    <property type="entry name" value="PDZ"/>
</dbReference>
<comment type="caution">
    <text evidence="9">The sequence shown here is derived from an EMBL/GenBank/DDBJ whole genome shotgun (WGS) entry which is preliminary data.</text>
</comment>
<dbReference type="GO" id="GO:0007165">
    <property type="term" value="P:signal transduction"/>
    <property type="evidence" value="ECO:0007669"/>
    <property type="project" value="TreeGrafter"/>
</dbReference>
<dbReference type="SMART" id="SM00245">
    <property type="entry name" value="TSPc"/>
    <property type="match status" value="1"/>
</dbReference>
<dbReference type="InterPro" id="IPR029045">
    <property type="entry name" value="ClpP/crotonase-like_dom_sf"/>
</dbReference>
<evidence type="ECO:0000256" key="5">
    <source>
        <dbReference type="RuleBase" id="RU004404"/>
    </source>
</evidence>
<dbReference type="EMBL" id="SLWY01000012">
    <property type="protein sequence ID" value="TCO80778.1"/>
    <property type="molecule type" value="Genomic_DNA"/>
</dbReference>
<dbReference type="PANTHER" id="PTHR32060:SF22">
    <property type="entry name" value="CARBOXYL-TERMINAL-PROCESSING PEPTIDASE 3, CHLOROPLASTIC"/>
    <property type="match status" value="1"/>
</dbReference>
<feature type="compositionally biased region" description="Basic and acidic residues" evidence="6">
    <location>
        <begin position="637"/>
        <end position="653"/>
    </location>
</feature>
<dbReference type="Pfam" id="PF03572">
    <property type="entry name" value="Peptidase_S41"/>
    <property type="match status" value="1"/>
</dbReference>
<evidence type="ECO:0000256" key="6">
    <source>
        <dbReference type="SAM" id="MobiDB-lite"/>
    </source>
</evidence>